<reference evidence="2 3" key="1">
    <citation type="journal article" date="2009" name="Proc. Natl. Acad. Sci. U.S.A.">
        <title>Eukaryote-to-eukaryote gene transfer events revealed by the genome sequence of the wine yeast Saccharomyces cerevisiae EC1118.</title>
        <authorList>
            <person name="Novo M."/>
            <person name="Bigey F."/>
            <person name="Beyne E."/>
            <person name="Galeote V."/>
            <person name="Gavory F."/>
            <person name="Mallet S."/>
            <person name="Cambot B."/>
            <person name="Legras J.L."/>
            <person name="Wincker P."/>
            <person name="Casaregola S."/>
            <person name="Dequin S."/>
        </authorList>
    </citation>
    <scope>NUCLEOTIDE SEQUENCE [LARGE SCALE GENOMIC DNA]</scope>
    <source>
        <strain evidence="3">Lalvin EC1118 / Prise de mousse</strain>
    </source>
</reference>
<dbReference type="Proteomes" id="UP000000286">
    <property type="component" value="Chromosome IV"/>
</dbReference>
<evidence type="ECO:0000256" key="1">
    <source>
        <dbReference type="SAM" id="Phobius"/>
    </source>
</evidence>
<evidence type="ECO:0000313" key="2">
    <source>
        <dbReference type="EMBL" id="CAY78440.1"/>
    </source>
</evidence>
<name>C8Z4K1_YEAS8</name>
<accession>C8Z4K1</accession>
<dbReference type="HOGENOM" id="CLU_2186012_0_0_1"/>
<sequence>MSCSPNFCKVSFLVSNVFPVLKSPVIGTRTNIFLLVVYSSLVSSLVGMRSFPLYPSGLTSRTSHSFSILLIFFFVTVFIVLMGIYLRIPDIRATVVANTFVLNMSRFII</sequence>
<organism evidence="2 3">
    <name type="scientific">Saccharomyces cerevisiae (strain Lalvin EC1118 / Prise de mousse)</name>
    <name type="common">Baker's yeast</name>
    <dbReference type="NCBI Taxonomy" id="643680"/>
    <lineage>
        <taxon>Eukaryota</taxon>
        <taxon>Fungi</taxon>
        <taxon>Dikarya</taxon>
        <taxon>Ascomycota</taxon>
        <taxon>Saccharomycotina</taxon>
        <taxon>Saccharomycetes</taxon>
        <taxon>Saccharomycetales</taxon>
        <taxon>Saccharomycetaceae</taxon>
        <taxon>Saccharomyces</taxon>
    </lineage>
</organism>
<feature type="transmembrane region" description="Helical" evidence="1">
    <location>
        <begin position="66"/>
        <end position="86"/>
    </location>
</feature>
<proteinExistence type="predicted"/>
<feature type="transmembrane region" description="Helical" evidence="1">
    <location>
        <begin position="32"/>
        <end position="54"/>
    </location>
</feature>
<protein>
    <submittedName>
        <fullName evidence="2">EC1118_1D0_1607p</fullName>
    </submittedName>
</protein>
<keyword evidence="1" id="KW-1133">Transmembrane helix</keyword>
<keyword evidence="1" id="KW-0472">Membrane</keyword>
<evidence type="ECO:0000313" key="3">
    <source>
        <dbReference type="Proteomes" id="UP000000286"/>
    </source>
</evidence>
<keyword evidence="1" id="KW-0812">Transmembrane</keyword>
<dbReference type="AlphaFoldDB" id="C8Z4K1"/>
<dbReference type="EMBL" id="FN393063">
    <property type="protein sequence ID" value="CAY78440.1"/>
    <property type="molecule type" value="Genomic_DNA"/>
</dbReference>
<gene>
    <name evidence="2" type="ORF">EC1118_1D0_1607g</name>
</gene>